<dbReference type="Pfam" id="PF25390">
    <property type="entry name" value="WD40_RLD"/>
    <property type="match status" value="1"/>
</dbReference>
<name>A0A7C9LQC7_9DEIO</name>
<evidence type="ECO:0000313" key="3">
    <source>
        <dbReference type="EMBL" id="MVN89477.1"/>
    </source>
</evidence>
<dbReference type="RefSeq" id="WP_157461736.1">
    <property type="nucleotide sequence ID" value="NZ_WQLB01000074.1"/>
</dbReference>
<feature type="domain" description="RCC1-like" evidence="2">
    <location>
        <begin position="50"/>
        <end position="306"/>
    </location>
</feature>
<dbReference type="InterPro" id="IPR000408">
    <property type="entry name" value="Reg_chr_condens"/>
</dbReference>
<keyword evidence="4" id="KW-1185">Reference proteome</keyword>
<gene>
    <name evidence="3" type="ORF">GO986_22350</name>
</gene>
<protein>
    <submittedName>
        <fullName evidence="3">Chromosome condensation regulator RCC1</fullName>
    </submittedName>
</protein>
<dbReference type="SUPFAM" id="SSF50985">
    <property type="entry name" value="RCC1/BLIP-II"/>
    <property type="match status" value="2"/>
</dbReference>
<organism evidence="3 4">
    <name type="scientific">Deinococcus arboris</name>
    <dbReference type="NCBI Taxonomy" id="2682977"/>
    <lineage>
        <taxon>Bacteria</taxon>
        <taxon>Thermotogati</taxon>
        <taxon>Deinococcota</taxon>
        <taxon>Deinococci</taxon>
        <taxon>Deinococcales</taxon>
        <taxon>Deinococcaceae</taxon>
        <taxon>Deinococcus</taxon>
    </lineage>
</organism>
<keyword evidence="1" id="KW-0677">Repeat</keyword>
<dbReference type="EMBL" id="WQLB01000074">
    <property type="protein sequence ID" value="MVN89477.1"/>
    <property type="molecule type" value="Genomic_DNA"/>
</dbReference>
<dbReference type="Proteomes" id="UP000483286">
    <property type="component" value="Unassembled WGS sequence"/>
</dbReference>
<proteinExistence type="predicted"/>
<reference evidence="3 4" key="1">
    <citation type="submission" date="2019-12" db="EMBL/GenBank/DDBJ databases">
        <title>Deinococcus sp. HMF7620 Genome sequencing and assembly.</title>
        <authorList>
            <person name="Kang H."/>
            <person name="Kim H."/>
            <person name="Joh K."/>
        </authorList>
    </citation>
    <scope>NUCLEOTIDE SEQUENCE [LARGE SCALE GENOMIC DNA]</scope>
    <source>
        <strain evidence="3 4">HMF7620</strain>
    </source>
</reference>
<sequence>MNGKSHAATLTGTAYTVTVPLKAGPNTITLTATDNQGETAAAQAEIALGRSVAAAGSHSGALKGGALYSWGRNNFGQTGLGKTTTLAASADHPVSPTAITAPAPFVALAFNQNQSLAIAEGGALYSWGDDTNGQLGRGTQGRANCGASNCRLDIGKVAGLPAAAQVSAGYSHTLVLAEDGGVWAFGLNSSGQLGDGGSAARATPELVVWGDARPSRVVQVLASSASSYALDDKGQVWGWGRNQYANLGQGSVSSAAAVQASPLLVPLPAGVVVTEIAAGRDHVLALTSEGKVYAWGLNATSQVGFKGVKFKGKPEAWPGNVLSPRLLPSTETLRAVNVYANGNTSYLRLADGSLRAWGMYGDMAGTGAVYADLDEPSDKLPNLKNMADLAVGALHQVGRRQDGGLFAWGWSFEGSLGGGATTANTWMYNTPLPLTLP</sequence>
<accession>A0A7C9LQC7</accession>
<dbReference type="PROSITE" id="PS00626">
    <property type="entry name" value="RCC1_2"/>
    <property type="match status" value="1"/>
</dbReference>
<evidence type="ECO:0000256" key="1">
    <source>
        <dbReference type="ARBA" id="ARBA00022737"/>
    </source>
</evidence>
<dbReference type="PANTHER" id="PTHR22870">
    <property type="entry name" value="REGULATOR OF CHROMOSOME CONDENSATION"/>
    <property type="match status" value="1"/>
</dbReference>
<comment type="caution">
    <text evidence="3">The sequence shown here is derived from an EMBL/GenBank/DDBJ whole genome shotgun (WGS) entry which is preliminary data.</text>
</comment>
<dbReference type="PRINTS" id="PR00633">
    <property type="entry name" value="RCCNDNSATION"/>
</dbReference>
<dbReference type="InterPro" id="IPR051210">
    <property type="entry name" value="Ub_ligase/GEF_domain"/>
</dbReference>
<dbReference type="Gene3D" id="2.130.10.30">
    <property type="entry name" value="Regulator of chromosome condensation 1/beta-lactamase-inhibitor protein II"/>
    <property type="match status" value="2"/>
</dbReference>
<dbReference type="PANTHER" id="PTHR22870:SF408">
    <property type="entry name" value="OS09G0560450 PROTEIN"/>
    <property type="match status" value="1"/>
</dbReference>
<dbReference type="PROSITE" id="PS50012">
    <property type="entry name" value="RCC1_3"/>
    <property type="match status" value="5"/>
</dbReference>
<evidence type="ECO:0000313" key="4">
    <source>
        <dbReference type="Proteomes" id="UP000483286"/>
    </source>
</evidence>
<dbReference type="AlphaFoldDB" id="A0A7C9LQC7"/>
<dbReference type="InterPro" id="IPR009091">
    <property type="entry name" value="RCC1/BLIP-II"/>
</dbReference>
<evidence type="ECO:0000259" key="2">
    <source>
        <dbReference type="Pfam" id="PF25390"/>
    </source>
</evidence>
<dbReference type="InterPro" id="IPR058923">
    <property type="entry name" value="RCC1-like_dom"/>
</dbReference>